<evidence type="ECO:0000256" key="2">
    <source>
        <dbReference type="ARBA" id="ARBA00022448"/>
    </source>
</evidence>
<evidence type="ECO:0000313" key="16">
    <source>
        <dbReference type="Proteomes" id="UP001595444"/>
    </source>
</evidence>
<dbReference type="EMBL" id="JBHRSL010000028">
    <property type="protein sequence ID" value="MFC3053772.1"/>
    <property type="molecule type" value="Genomic_DNA"/>
</dbReference>
<keyword evidence="10 11" id="KW-0998">Cell outer membrane</keyword>
<gene>
    <name evidence="15" type="ORF">ACFOKA_17870</name>
</gene>
<evidence type="ECO:0000256" key="8">
    <source>
        <dbReference type="ARBA" id="ARBA00023077"/>
    </source>
</evidence>
<dbReference type="PANTHER" id="PTHR32552">
    <property type="entry name" value="FERRICHROME IRON RECEPTOR-RELATED"/>
    <property type="match status" value="1"/>
</dbReference>
<dbReference type="RefSeq" id="WP_194214411.1">
    <property type="nucleotide sequence ID" value="NZ_CP061205.1"/>
</dbReference>
<dbReference type="Pfam" id="PF00593">
    <property type="entry name" value="TonB_dep_Rec_b-barrel"/>
    <property type="match status" value="1"/>
</dbReference>
<dbReference type="PANTHER" id="PTHR32552:SF81">
    <property type="entry name" value="TONB-DEPENDENT OUTER MEMBRANE RECEPTOR"/>
    <property type="match status" value="1"/>
</dbReference>
<evidence type="ECO:0000256" key="6">
    <source>
        <dbReference type="ARBA" id="ARBA00023004"/>
    </source>
</evidence>
<keyword evidence="15" id="KW-0675">Receptor</keyword>
<evidence type="ECO:0000313" key="15">
    <source>
        <dbReference type="EMBL" id="MFC3053772.1"/>
    </source>
</evidence>
<dbReference type="Proteomes" id="UP001595444">
    <property type="component" value="Unassembled WGS sequence"/>
</dbReference>
<dbReference type="InterPro" id="IPR000531">
    <property type="entry name" value="Beta-barrel_TonB"/>
</dbReference>
<accession>A0ABV7DAY6</accession>
<evidence type="ECO:0000256" key="9">
    <source>
        <dbReference type="ARBA" id="ARBA00023136"/>
    </source>
</evidence>
<dbReference type="SUPFAM" id="SSF56935">
    <property type="entry name" value="Porins"/>
    <property type="match status" value="1"/>
</dbReference>
<keyword evidence="2 11" id="KW-0813">Transport</keyword>
<evidence type="ECO:0000256" key="3">
    <source>
        <dbReference type="ARBA" id="ARBA00022452"/>
    </source>
</evidence>
<keyword evidence="4" id="KW-0410">Iron transport</keyword>
<evidence type="ECO:0000259" key="14">
    <source>
        <dbReference type="Pfam" id="PF07715"/>
    </source>
</evidence>
<keyword evidence="16" id="KW-1185">Reference proteome</keyword>
<dbReference type="PROSITE" id="PS52016">
    <property type="entry name" value="TONB_DEPENDENT_REC_3"/>
    <property type="match status" value="1"/>
</dbReference>
<dbReference type="InterPro" id="IPR012910">
    <property type="entry name" value="Plug_dom"/>
</dbReference>
<evidence type="ECO:0000256" key="11">
    <source>
        <dbReference type="PROSITE-ProRule" id="PRU01360"/>
    </source>
</evidence>
<reference evidence="16" key="1">
    <citation type="journal article" date="2019" name="Int. J. Syst. Evol. Microbiol.">
        <title>The Global Catalogue of Microorganisms (GCM) 10K type strain sequencing project: providing services to taxonomists for standard genome sequencing and annotation.</title>
        <authorList>
            <consortium name="The Broad Institute Genomics Platform"/>
            <consortium name="The Broad Institute Genome Sequencing Center for Infectious Disease"/>
            <person name="Wu L."/>
            <person name="Ma J."/>
        </authorList>
    </citation>
    <scope>NUCLEOTIDE SEQUENCE [LARGE SCALE GENOMIC DNA]</scope>
    <source>
        <strain evidence="16">KCTC 62164</strain>
    </source>
</reference>
<keyword evidence="9 11" id="KW-0472">Membrane</keyword>
<keyword evidence="3 11" id="KW-1134">Transmembrane beta strand</keyword>
<comment type="similarity">
    <text evidence="11 12">Belongs to the TonB-dependent receptor family.</text>
</comment>
<name>A0ABV7DAY6_9PROT</name>
<feature type="domain" description="TonB-dependent receptor-like beta-barrel" evidence="13">
    <location>
        <begin position="288"/>
        <end position="719"/>
    </location>
</feature>
<keyword evidence="5 11" id="KW-0812">Transmembrane</keyword>
<keyword evidence="6" id="KW-0408">Iron</keyword>
<feature type="domain" description="TonB-dependent receptor plug" evidence="14">
    <location>
        <begin position="38"/>
        <end position="146"/>
    </location>
</feature>
<evidence type="ECO:0000256" key="5">
    <source>
        <dbReference type="ARBA" id="ARBA00022692"/>
    </source>
</evidence>
<dbReference type="Gene3D" id="2.40.170.20">
    <property type="entry name" value="TonB-dependent receptor, beta-barrel domain"/>
    <property type="match status" value="1"/>
</dbReference>
<comment type="subcellular location">
    <subcellularLocation>
        <location evidence="1 11">Cell outer membrane</location>
        <topology evidence="1 11">Multi-pass membrane protein</topology>
    </subcellularLocation>
</comment>
<evidence type="ECO:0000256" key="1">
    <source>
        <dbReference type="ARBA" id="ARBA00004571"/>
    </source>
</evidence>
<keyword evidence="7" id="KW-0406">Ion transport</keyword>
<evidence type="ECO:0000256" key="4">
    <source>
        <dbReference type="ARBA" id="ARBA00022496"/>
    </source>
</evidence>
<dbReference type="InterPro" id="IPR039426">
    <property type="entry name" value="TonB-dep_rcpt-like"/>
</dbReference>
<keyword evidence="8 12" id="KW-0798">TonB box</keyword>
<sequence>MAGTALMSVSPVIAQSESNEPFRLEEIVVTAQKREQNVQDVGIAVAAFGGEELRSLRVSSADGIADSVSGVQIYNYRGKSQPSFVVRGVGTQDFAPNTAPTAAVYIDEVYLGSNIVTGFQIFDVERVEVLKGPQGTLFGRNTTGGAVSYTTKRPSDEFEGYAEIGYGNYQTIDGALAIGGPVTDGVRMRLAGKFSNQDKGIYTNTFTDAQNPFGPAPNFQNVKSNVGEDFNWAGRLLTEIDLGDNATLLLNIHGGERSADTLPVTPIGFTQLAGVSGTCEATATGGDFSDPRFCGDAFGYSDTDGDEFTVSNDYVGENDEKNFGASARFDFDLGDVAFTSITAYESASKQQSADADGSAFFVFSNAYDINFDQFSQEIRLNATMGNLFWIAGLYYSHDEIDQVFCGDLNLLIGLGAQCRNEFSQVTDNGAAYGQAEYFVSDKLRFTLGLRYTYEQRDFNSINTLTDEFGNETIANFGLNPEDEAIIDDKVSGSNLSGRIGIDYFATEDILLYASYSKGFKSGGYDGDFSFTRQQLDPYGEETLKSYEFGWKTTLADGQVRFNGAAFYYDYSAPQVRVQRVSNAGLPFNQLINLNSAEVYGVEADLNWAPTESLYFAASATLLDTKLKEDSTDPALALFDGNELPLAANESFTLLARYEQPITDNYTATIQVDGKYNGAYELNAENLGWLAQDSYVLVNARLSLLNVEGGWELSVWGKNLTNQTFSVGSYSLFGAFPVFYNTPRTYGVSLRYDW</sequence>
<organism evidence="15 16">
    <name type="scientific">Kordiimonas pumila</name>
    <dbReference type="NCBI Taxonomy" id="2161677"/>
    <lineage>
        <taxon>Bacteria</taxon>
        <taxon>Pseudomonadati</taxon>
        <taxon>Pseudomonadota</taxon>
        <taxon>Alphaproteobacteria</taxon>
        <taxon>Kordiimonadales</taxon>
        <taxon>Kordiimonadaceae</taxon>
        <taxon>Kordiimonas</taxon>
    </lineage>
</organism>
<proteinExistence type="inferred from homology"/>
<evidence type="ECO:0000259" key="13">
    <source>
        <dbReference type="Pfam" id="PF00593"/>
    </source>
</evidence>
<evidence type="ECO:0000256" key="7">
    <source>
        <dbReference type="ARBA" id="ARBA00023065"/>
    </source>
</evidence>
<dbReference type="InterPro" id="IPR036942">
    <property type="entry name" value="Beta-barrel_TonB_sf"/>
</dbReference>
<evidence type="ECO:0000256" key="10">
    <source>
        <dbReference type="ARBA" id="ARBA00023237"/>
    </source>
</evidence>
<protein>
    <submittedName>
        <fullName evidence="15">TonB-dependent receptor</fullName>
    </submittedName>
</protein>
<evidence type="ECO:0000256" key="12">
    <source>
        <dbReference type="RuleBase" id="RU003357"/>
    </source>
</evidence>
<dbReference type="Pfam" id="PF07715">
    <property type="entry name" value="Plug"/>
    <property type="match status" value="1"/>
</dbReference>
<comment type="caution">
    <text evidence="15">The sequence shown here is derived from an EMBL/GenBank/DDBJ whole genome shotgun (WGS) entry which is preliminary data.</text>
</comment>